<evidence type="ECO:0000256" key="4">
    <source>
        <dbReference type="ARBA" id="ARBA00035202"/>
    </source>
</evidence>
<dbReference type="GO" id="GO:0005840">
    <property type="term" value="C:ribosome"/>
    <property type="evidence" value="ECO:0007669"/>
    <property type="project" value="UniProtKB-KW"/>
</dbReference>
<accession>A0A1F5MFP8</accession>
<organism evidence="6 7">
    <name type="scientific">Candidatus Daviesbacteria bacterium RIFCSPLOWO2_02_FULL_36_8</name>
    <dbReference type="NCBI Taxonomy" id="1797793"/>
    <lineage>
        <taxon>Bacteria</taxon>
        <taxon>Candidatus Daviesiibacteriota</taxon>
    </lineage>
</organism>
<dbReference type="InterPro" id="IPR022973">
    <property type="entry name" value="Ribosomal_uL10_bac"/>
</dbReference>
<dbReference type="HAMAP" id="MF_00362">
    <property type="entry name" value="Ribosomal_uL10"/>
    <property type="match status" value="1"/>
</dbReference>
<gene>
    <name evidence="5" type="primary">rplJ</name>
    <name evidence="6" type="ORF">A3J13_00980</name>
</gene>
<dbReference type="Pfam" id="PF00466">
    <property type="entry name" value="Ribosomal_L10"/>
    <property type="match status" value="1"/>
</dbReference>
<evidence type="ECO:0000313" key="7">
    <source>
        <dbReference type="Proteomes" id="UP000183317"/>
    </source>
</evidence>
<proteinExistence type="inferred from homology"/>
<dbReference type="SUPFAM" id="SSF160369">
    <property type="entry name" value="Ribosomal protein L10-like"/>
    <property type="match status" value="1"/>
</dbReference>
<evidence type="ECO:0000256" key="3">
    <source>
        <dbReference type="ARBA" id="ARBA00023274"/>
    </source>
</evidence>
<dbReference type="PANTHER" id="PTHR11560">
    <property type="entry name" value="39S RIBOSOMAL PROTEIN L10, MITOCHONDRIAL"/>
    <property type="match status" value="1"/>
</dbReference>
<comment type="similarity">
    <text evidence="1 5">Belongs to the universal ribosomal protein uL10 family.</text>
</comment>
<dbReference type="Gene3D" id="6.10.250.290">
    <property type="match status" value="1"/>
</dbReference>
<dbReference type="InterPro" id="IPR001790">
    <property type="entry name" value="Ribosomal_uL10"/>
</dbReference>
<comment type="function">
    <text evidence="5">Forms part of the ribosomal stalk, playing a central role in the interaction of the ribosome with GTP-bound translation factors.</text>
</comment>
<dbReference type="NCBIfam" id="NF000955">
    <property type="entry name" value="PRK00099.1-1"/>
    <property type="match status" value="1"/>
</dbReference>
<dbReference type="GO" id="GO:1990904">
    <property type="term" value="C:ribonucleoprotein complex"/>
    <property type="evidence" value="ECO:0007669"/>
    <property type="project" value="UniProtKB-KW"/>
</dbReference>
<dbReference type="GO" id="GO:0006412">
    <property type="term" value="P:translation"/>
    <property type="evidence" value="ECO:0007669"/>
    <property type="project" value="UniProtKB-UniRule"/>
</dbReference>
<evidence type="ECO:0000256" key="5">
    <source>
        <dbReference type="HAMAP-Rule" id="MF_00362"/>
    </source>
</evidence>
<evidence type="ECO:0000256" key="1">
    <source>
        <dbReference type="ARBA" id="ARBA00008889"/>
    </source>
</evidence>
<dbReference type="Gene3D" id="3.30.70.1730">
    <property type="match status" value="1"/>
</dbReference>
<keyword evidence="5" id="KW-0694">RNA-binding</keyword>
<comment type="caution">
    <text evidence="6">The sequence shown here is derived from an EMBL/GenBank/DDBJ whole genome shotgun (WGS) entry which is preliminary data.</text>
</comment>
<name>A0A1F5MFP8_9BACT</name>
<keyword evidence="5" id="KW-0699">rRNA-binding</keyword>
<sequence>MPKTRLQKEETVQIIQEKLGRAKSVVFTDYKGLSMKQLSDLRNKLREVNAEFTITKNTLLKHANPDLDLEGPTATLLAYDDEISPIKILVKALKDATIGKVKSGFLGRDDLPAGRQALDEAKIIQLSSLPTKDELRGQTVGVLVAPLRGIISVLQGNLRNLVYALSEIQKVKGGV</sequence>
<keyword evidence="2 5" id="KW-0689">Ribosomal protein</keyword>
<comment type="subunit">
    <text evidence="5">Part of the ribosomal stalk of the 50S ribosomal subunit. The N-terminus interacts with L11 and the large rRNA to form the base of the stalk. The C-terminus forms an elongated spine to which L12 dimers bind in a sequential fashion forming a multimeric L10(L12)X complex.</text>
</comment>
<dbReference type="GO" id="GO:0070180">
    <property type="term" value="F:large ribosomal subunit rRNA binding"/>
    <property type="evidence" value="ECO:0007669"/>
    <property type="project" value="UniProtKB-UniRule"/>
</dbReference>
<reference evidence="6 7" key="1">
    <citation type="journal article" date="2016" name="Nat. Commun.">
        <title>Thousands of microbial genomes shed light on interconnected biogeochemical processes in an aquifer system.</title>
        <authorList>
            <person name="Anantharaman K."/>
            <person name="Brown C.T."/>
            <person name="Hug L.A."/>
            <person name="Sharon I."/>
            <person name="Castelle C.J."/>
            <person name="Probst A.J."/>
            <person name="Thomas B.C."/>
            <person name="Singh A."/>
            <person name="Wilkins M.J."/>
            <person name="Karaoz U."/>
            <person name="Brodie E.L."/>
            <person name="Williams K.H."/>
            <person name="Hubbard S.S."/>
            <person name="Banfield J.F."/>
        </authorList>
    </citation>
    <scope>NUCLEOTIDE SEQUENCE [LARGE SCALE GENOMIC DNA]</scope>
</reference>
<dbReference type="EMBL" id="MFDU01000031">
    <property type="protein sequence ID" value="OGE64183.1"/>
    <property type="molecule type" value="Genomic_DNA"/>
</dbReference>
<dbReference type="Proteomes" id="UP000183317">
    <property type="component" value="Unassembled WGS sequence"/>
</dbReference>
<keyword evidence="3 5" id="KW-0687">Ribonucleoprotein</keyword>
<protein>
    <recommendedName>
        <fullName evidence="4 5">Large ribosomal subunit protein uL10</fullName>
    </recommendedName>
</protein>
<evidence type="ECO:0000313" key="6">
    <source>
        <dbReference type="EMBL" id="OGE64183.1"/>
    </source>
</evidence>
<evidence type="ECO:0000256" key="2">
    <source>
        <dbReference type="ARBA" id="ARBA00022980"/>
    </source>
</evidence>
<dbReference type="InterPro" id="IPR047865">
    <property type="entry name" value="Ribosomal_uL10_bac_type"/>
</dbReference>
<dbReference type="InterPro" id="IPR043141">
    <property type="entry name" value="Ribosomal_uL10-like_sf"/>
</dbReference>
<dbReference type="CDD" id="cd05797">
    <property type="entry name" value="Ribosomal_L10"/>
    <property type="match status" value="1"/>
</dbReference>
<dbReference type="AlphaFoldDB" id="A0A1F5MFP8"/>